<dbReference type="Proteomes" id="UP000023152">
    <property type="component" value="Unassembled WGS sequence"/>
</dbReference>
<evidence type="ECO:0000313" key="3">
    <source>
        <dbReference type="Proteomes" id="UP000023152"/>
    </source>
</evidence>
<sequence length="228" mass="27210">DIPVAIFQTKGKHFFQLSFVYFFVVQRINNNLCAFVQNRLAVMKKKKQSKNPTCLRKEKKMFVFFLFFLNIYSFYVCFDIGITVQTLYLYSILCTHKFGVELYPASQIRNKGLFMFEFPRTTIFLFVYLYFYLHKKKIGARDPVNMLCLFFVQSLKNYKIILYVFVQANQSKKFYLKKLNVKGEVKKLNEKGEVKKKIIIKKKKKKGDKKKKNKEKKVTIILLVEKNN</sequence>
<organism evidence="2 3">
    <name type="scientific">Reticulomyxa filosa</name>
    <dbReference type="NCBI Taxonomy" id="46433"/>
    <lineage>
        <taxon>Eukaryota</taxon>
        <taxon>Sar</taxon>
        <taxon>Rhizaria</taxon>
        <taxon>Retaria</taxon>
        <taxon>Foraminifera</taxon>
        <taxon>Monothalamids</taxon>
        <taxon>Reticulomyxidae</taxon>
        <taxon>Reticulomyxa</taxon>
    </lineage>
</organism>
<evidence type="ECO:0000256" key="1">
    <source>
        <dbReference type="SAM" id="Phobius"/>
    </source>
</evidence>
<comment type="caution">
    <text evidence="2">The sequence shown here is derived from an EMBL/GenBank/DDBJ whole genome shotgun (WGS) entry which is preliminary data.</text>
</comment>
<keyword evidence="1" id="KW-0812">Transmembrane</keyword>
<feature type="transmembrane region" description="Helical" evidence="1">
    <location>
        <begin position="62"/>
        <end position="93"/>
    </location>
</feature>
<keyword evidence="1" id="KW-1133">Transmembrane helix</keyword>
<protein>
    <submittedName>
        <fullName evidence="2">Uncharacterized protein</fullName>
    </submittedName>
</protein>
<feature type="non-terminal residue" evidence="2">
    <location>
        <position position="1"/>
    </location>
</feature>
<reference evidence="2 3" key="1">
    <citation type="journal article" date="2013" name="Curr. Biol.">
        <title>The Genome of the Foraminiferan Reticulomyxa filosa.</title>
        <authorList>
            <person name="Glockner G."/>
            <person name="Hulsmann N."/>
            <person name="Schleicher M."/>
            <person name="Noegel A.A."/>
            <person name="Eichinger L."/>
            <person name="Gallinger C."/>
            <person name="Pawlowski J."/>
            <person name="Sierra R."/>
            <person name="Euteneuer U."/>
            <person name="Pillet L."/>
            <person name="Moustafa A."/>
            <person name="Platzer M."/>
            <person name="Groth M."/>
            <person name="Szafranski K."/>
            <person name="Schliwa M."/>
        </authorList>
    </citation>
    <scope>NUCLEOTIDE SEQUENCE [LARGE SCALE GENOMIC DNA]</scope>
</reference>
<feature type="transmembrane region" description="Helical" evidence="1">
    <location>
        <begin position="19"/>
        <end position="41"/>
    </location>
</feature>
<name>X6MMP8_RETFI</name>
<keyword evidence="1" id="KW-0472">Membrane</keyword>
<feature type="transmembrane region" description="Helical" evidence="1">
    <location>
        <begin position="113"/>
        <end position="133"/>
    </location>
</feature>
<accession>X6MMP8</accession>
<proteinExistence type="predicted"/>
<evidence type="ECO:0000313" key="2">
    <source>
        <dbReference type="EMBL" id="ETO14896.1"/>
    </source>
</evidence>
<keyword evidence="3" id="KW-1185">Reference proteome</keyword>
<gene>
    <name evidence="2" type="ORF">RFI_22472</name>
</gene>
<dbReference type="EMBL" id="ASPP01019676">
    <property type="protein sequence ID" value="ETO14896.1"/>
    <property type="molecule type" value="Genomic_DNA"/>
</dbReference>
<dbReference type="AlphaFoldDB" id="X6MMP8"/>